<dbReference type="PRINTS" id="PR00344">
    <property type="entry name" value="BCTRLSENSOR"/>
</dbReference>
<comment type="subcellular location">
    <subcellularLocation>
        <location evidence="2">Cell membrane</location>
        <topology evidence="2">Multi-pass membrane protein</topology>
    </subcellularLocation>
</comment>
<keyword evidence="7 13" id="KW-0812">Transmembrane</keyword>
<feature type="domain" description="Histidine kinase" evidence="14">
    <location>
        <begin position="380"/>
        <end position="591"/>
    </location>
</feature>
<comment type="catalytic activity">
    <reaction evidence="1">
        <text>ATP + protein L-histidine = ADP + protein N-phospho-L-histidine.</text>
        <dbReference type="EC" id="2.7.13.3"/>
    </reaction>
</comment>
<gene>
    <name evidence="15" type="ORF">K0625_16510</name>
</gene>
<dbReference type="PROSITE" id="PS50109">
    <property type="entry name" value="HIS_KIN"/>
    <property type="match status" value="1"/>
</dbReference>
<dbReference type="InterPro" id="IPR017055">
    <property type="entry name" value="Sig_transdc_His_kinase_DctB"/>
</dbReference>
<evidence type="ECO:0000313" key="15">
    <source>
        <dbReference type="EMBL" id="MBW8185264.1"/>
    </source>
</evidence>
<accession>A0ABS7E6F9</accession>
<keyword evidence="12" id="KW-0902">Two-component regulatory system</keyword>
<sequence>MSINTKKYLLTTSLIISGLIITLFSTHSYYLDEGYQETDHSSQQQMKELINFLGASLSRYESIPHVLSTNPLLKNVLLNQQDEKSLQALNIYLEQIQNITESLDIYLVDALGVAISASNWRENHSFIGKDFSFRPYFQEAIAGNLGRYFAVGTTSNKRGYYFSYPIYSQASILGAIVVKVDITDIEKQSTGIARAGGYEFAVADPDNIIFLSSINEWQLTSLTPIDQSRQYAINASKRYANRVISELTLYPPYENAPNKEHKIYKINANTNQDDYLETHKAMNRAGWTVHIMTPLAPIYQSLPAIMLLYATLYLLLALAALLGYEKRKNLLRIQQVNDMLEQRVKDRTQDLEASNRMLSETQDELIQAAKLTVIGSLSASINHEINQPLAAIKSYAQNTLTLLSRNKTEHVKDNIHTIISLTNRLATIVSQFKSFTRKSQGDDSATDIELCIQDAMTIIQPEIDKQGVELKLITSTEHYQVWGDDIRLQQVFVNLMSNAILAMERSEAKRITIRIEKSEMLCIKIQDSGPGVQDSQMEKIFEPYYTTSDRQGLGLGLSISRRIIESMQGSIEVSNAVDGGAIFEICLPIYLSEMKNEPPKHRHQGEHL</sequence>
<dbReference type="CDD" id="cd00075">
    <property type="entry name" value="HATPase"/>
    <property type="match status" value="1"/>
</dbReference>
<keyword evidence="16" id="KW-1185">Reference proteome</keyword>
<dbReference type="InterPro" id="IPR036890">
    <property type="entry name" value="HATPase_C_sf"/>
</dbReference>
<dbReference type="InterPro" id="IPR029151">
    <property type="entry name" value="Sensor-like_sf"/>
</dbReference>
<dbReference type="PANTHER" id="PTHR43065:SF46">
    <property type="entry name" value="C4-DICARBOXYLATE TRANSPORT SENSOR PROTEIN DCTB"/>
    <property type="match status" value="1"/>
</dbReference>
<dbReference type="SMART" id="SM00388">
    <property type="entry name" value="HisKA"/>
    <property type="match status" value="1"/>
</dbReference>
<dbReference type="Pfam" id="PF02518">
    <property type="entry name" value="HATPase_c"/>
    <property type="match status" value="1"/>
</dbReference>
<dbReference type="Proteomes" id="UP001195963">
    <property type="component" value="Unassembled WGS sequence"/>
</dbReference>
<keyword evidence="8" id="KW-0547">Nucleotide-binding</keyword>
<evidence type="ECO:0000256" key="1">
    <source>
        <dbReference type="ARBA" id="ARBA00000085"/>
    </source>
</evidence>
<evidence type="ECO:0000256" key="4">
    <source>
        <dbReference type="ARBA" id="ARBA00022475"/>
    </source>
</evidence>
<evidence type="ECO:0000256" key="5">
    <source>
        <dbReference type="ARBA" id="ARBA00022553"/>
    </source>
</evidence>
<dbReference type="SUPFAM" id="SSF47384">
    <property type="entry name" value="Homodimeric domain of signal transducing histidine kinase"/>
    <property type="match status" value="1"/>
</dbReference>
<evidence type="ECO:0000313" key="16">
    <source>
        <dbReference type="Proteomes" id="UP001195963"/>
    </source>
</evidence>
<dbReference type="Gene3D" id="1.10.287.130">
    <property type="match status" value="1"/>
</dbReference>
<keyword evidence="13" id="KW-0472">Membrane</keyword>
<organism evidence="15 16">
    <name type="scientific">Shewanella nanhaiensis</name>
    <dbReference type="NCBI Taxonomy" id="2864872"/>
    <lineage>
        <taxon>Bacteria</taxon>
        <taxon>Pseudomonadati</taxon>
        <taxon>Pseudomonadota</taxon>
        <taxon>Gammaproteobacteria</taxon>
        <taxon>Alteromonadales</taxon>
        <taxon>Shewanellaceae</taxon>
        <taxon>Shewanella</taxon>
    </lineage>
</organism>
<dbReference type="Pfam" id="PF00512">
    <property type="entry name" value="HisKA"/>
    <property type="match status" value="1"/>
</dbReference>
<dbReference type="InterPro" id="IPR003661">
    <property type="entry name" value="HisK_dim/P_dom"/>
</dbReference>
<dbReference type="PIRSF" id="PIRSF036431">
    <property type="entry name" value="STHK_DctB"/>
    <property type="match status" value="1"/>
</dbReference>
<dbReference type="InterPro" id="IPR036097">
    <property type="entry name" value="HisK_dim/P_sf"/>
</dbReference>
<feature type="transmembrane region" description="Helical" evidence="13">
    <location>
        <begin position="302"/>
        <end position="324"/>
    </location>
</feature>
<evidence type="ECO:0000259" key="14">
    <source>
        <dbReference type="PROSITE" id="PS50109"/>
    </source>
</evidence>
<evidence type="ECO:0000256" key="8">
    <source>
        <dbReference type="ARBA" id="ARBA00022741"/>
    </source>
</evidence>
<evidence type="ECO:0000256" key="11">
    <source>
        <dbReference type="ARBA" id="ARBA00022989"/>
    </source>
</evidence>
<dbReference type="CDD" id="cd12914">
    <property type="entry name" value="PDC1_DGC_like"/>
    <property type="match status" value="1"/>
</dbReference>
<evidence type="ECO:0000256" key="3">
    <source>
        <dbReference type="ARBA" id="ARBA00012438"/>
    </source>
</evidence>
<keyword evidence="11 13" id="KW-1133">Transmembrane helix</keyword>
<dbReference type="InterPro" id="IPR005467">
    <property type="entry name" value="His_kinase_dom"/>
</dbReference>
<dbReference type="InterPro" id="IPR004358">
    <property type="entry name" value="Sig_transdc_His_kin-like_C"/>
</dbReference>
<dbReference type="CDD" id="cd00082">
    <property type="entry name" value="HisKA"/>
    <property type="match status" value="1"/>
</dbReference>
<keyword evidence="4" id="KW-1003">Cell membrane</keyword>
<evidence type="ECO:0000256" key="7">
    <source>
        <dbReference type="ARBA" id="ARBA00022692"/>
    </source>
</evidence>
<comment type="caution">
    <text evidence="15">The sequence shown here is derived from an EMBL/GenBank/DDBJ whole genome shotgun (WGS) entry which is preliminary data.</text>
</comment>
<name>A0ABS7E6F9_9GAMM</name>
<dbReference type="EC" id="2.7.13.3" evidence="3"/>
<dbReference type="PANTHER" id="PTHR43065">
    <property type="entry name" value="SENSOR HISTIDINE KINASE"/>
    <property type="match status" value="1"/>
</dbReference>
<keyword evidence="10" id="KW-0067">ATP-binding</keyword>
<keyword evidence="9" id="KW-0418">Kinase</keyword>
<evidence type="ECO:0000256" key="13">
    <source>
        <dbReference type="SAM" id="Phobius"/>
    </source>
</evidence>
<evidence type="ECO:0000256" key="10">
    <source>
        <dbReference type="ARBA" id="ARBA00022840"/>
    </source>
</evidence>
<protein>
    <recommendedName>
        <fullName evidence="3">histidine kinase</fullName>
        <ecNumber evidence="3">2.7.13.3</ecNumber>
    </recommendedName>
</protein>
<evidence type="ECO:0000256" key="6">
    <source>
        <dbReference type="ARBA" id="ARBA00022679"/>
    </source>
</evidence>
<proteinExistence type="predicted"/>
<dbReference type="EMBL" id="JAHZST010000012">
    <property type="protein sequence ID" value="MBW8185264.1"/>
    <property type="molecule type" value="Genomic_DNA"/>
</dbReference>
<dbReference type="Gene3D" id="3.30.450.20">
    <property type="entry name" value="PAS domain"/>
    <property type="match status" value="2"/>
</dbReference>
<dbReference type="SUPFAM" id="SSF55874">
    <property type="entry name" value="ATPase domain of HSP90 chaperone/DNA topoisomerase II/histidine kinase"/>
    <property type="match status" value="1"/>
</dbReference>
<evidence type="ECO:0000256" key="2">
    <source>
        <dbReference type="ARBA" id="ARBA00004651"/>
    </source>
</evidence>
<dbReference type="SMART" id="SM00387">
    <property type="entry name" value="HATPase_c"/>
    <property type="match status" value="1"/>
</dbReference>
<dbReference type="SUPFAM" id="SSF103190">
    <property type="entry name" value="Sensory domain-like"/>
    <property type="match status" value="1"/>
</dbReference>
<dbReference type="InterPro" id="IPR003594">
    <property type="entry name" value="HATPase_dom"/>
</dbReference>
<evidence type="ECO:0000256" key="12">
    <source>
        <dbReference type="ARBA" id="ARBA00023012"/>
    </source>
</evidence>
<keyword evidence="6" id="KW-0808">Transferase</keyword>
<dbReference type="RefSeq" id="WP_220110697.1">
    <property type="nucleotide sequence ID" value="NZ_JAHZST010000012.1"/>
</dbReference>
<dbReference type="Gene3D" id="3.30.565.10">
    <property type="entry name" value="Histidine kinase-like ATPase, C-terminal domain"/>
    <property type="match status" value="1"/>
</dbReference>
<keyword evidence="5" id="KW-0597">Phosphoprotein</keyword>
<reference evidence="15 16" key="1">
    <citation type="submission" date="2021-07" db="EMBL/GenBank/DDBJ databases">
        <title>Shewanella sp. nov, isolated from SCS.</title>
        <authorList>
            <person name="Cao W.R."/>
        </authorList>
    </citation>
    <scope>NUCLEOTIDE SEQUENCE [LARGE SCALE GENOMIC DNA]</scope>
    <source>
        <strain evidence="15 16">NR704-98</strain>
    </source>
</reference>
<evidence type="ECO:0000256" key="9">
    <source>
        <dbReference type="ARBA" id="ARBA00022777"/>
    </source>
</evidence>